<evidence type="ECO:0000313" key="4">
    <source>
        <dbReference type="Proteomes" id="UP000262583"/>
    </source>
</evidence>
<keyword evidence="1 2" id="KW-0732">Signal</keyword>
<dbReference type="Pfam" id="PF01839">
    <property type="entry name" value="FG-GAP"/>
    <property type="match status" value="1"/>
</dbReference>
<feature type="signal peptide" evidence="2">
    <location>
        <begin position="1"/>
        <end position="21"/>
    </location>
</feature>
<dbReference type="GO" id="GO:0005509">
    <property type="term" value="F:calcium ion binding"/>
    <property type="evidence" value="ECO:0007669"/>
    <property type="project" value="InterPro"/>
</dbReference>
<dbReference type="InterPro" id="IPR003367">
    <property type="entry name" value="Thrombospondin_3-like_rpt"/>
</dbReference>
<dbReference type="GO" id="GO:0007155">
    <property type="term" value="P:cell adhesion"/>
    <property type="evidence" value="ECO:0007669"/>
    <property type="project" value="InterPro"/>
</dbReference>
<dbReference type="SUPFAM" id="SSF69318">
    <property type="entry name" value="Integrin alpha N-terminal domain"/>
    <property type="match status" value="3"/>
</dbReference>
<dbReference type="Gene3D" id="4.10.1080.10">
    <property type="entry name" value="TSP type-3 repeat"/>
    <property type="match status" value="2"/>
</dbReference>
<dbReference type="SUPFAM" id="SSF103647">
    <property type="entry name" value="TSP type-3 repeat"/>
    <property type="match status" value="2"/>
</dbReference>
<dbReference type="EMBL" id="CP030759">
    <property type="protein sequence ID" value="AXA35065.1"/>
    <property type="molecule type" value="Genomic_DNA"/>
</dbReference>
<dbReference type="InterPro" id="IPR013783">
    <property type="entry name" value="Ig-like_fold"/>
</dbReference>
<reference evidence="3 4" key="1">
    <citation type="submission" date="2018-05" db="EMBL/GenBank/DDBJ databases">
        <title>A metagenomic window into the 2 km-deep terrestrial subsurface aquifer revealed taxonomically and functionally diverse microbial community comprising novel uncultured bacterial lineages.</title>
        <authorList>
            <person name="Kadnikov V.V."/>
            <person name="Mardanov A.V."/>
            <person name="Beletsky A.V."/>
            <person name="Banks D."/>
            <person name="Pimenov N.V."/>
            <person name="Frank Y.A."/>
            <person name="Karnachuk O.V."/>
            <person name="Ravin N.V."/>
        </authorList>
    </citation>
    <scope>NUCLEOTIDE SEQUENCE [LARGE SCALE GENOMIC DNA]</scope>
    <source>
        <strain evidence="3">BY</strain>
    </source>
</reference>
<feature type="chain" id="PRO_5016422779" evidence="2">
    <location>
        <begin position="22"/>
        <end position="2219"/>
    </location>
</feature>
<dbReference type="Proteomes" id="UP000262583">
    <property type="component" value="Chromosome"/>
</dbReference>
<dbReference type="Gene3D" id="3.40.390.10">
    <property type="entry name" value="Collagenase (Catalytic Domain)"/>
    <property type="match status" value="1"/>
</dbReference>
<dbReference type="Pfam" id="PF02412">
    <property type="entry name" value="TSP_3"/>
    <property type="match status" value="2"/>
</dbReference>
<name>A0A2Z4Y3M4_SUMC1</name>
<accession>A0A2Z4Y3M4</accession>
<dbReference type="InterPro" id="IPR013517">
    <property type="entry name" value="FG-GAP"/>
</dbReference>
<dbReference type="Gene3D" id="2.130.10.130">
    <property type="entry name" value="Integrin alpha, N-terminal"/>
    <property type="match status" value="2"/>
</dbReference>
<evidence type="ECO:0000256" key="1">
    <source>
        <dbReference type="ARBA" id="ARBA00022729"/>
    </source>
</evidence>
<dbReference type="Pfam" id="PF13517">
    <property type="entry name" value="FG-GAP_3"/>
    <property type="match status" value="2"/>
</dbReference>
<dbReference type="PANTHER" id="PTHR46580">
    <property type="entry name" value="SENSOR KINASE-RELATED"/>
    <property type="match status" value="1"/>
</dbReference>
<evidence type="ECO:0000313" key="3">
    <source>
        <dbReference type="EMBL" id="AXA35065.1"/>
    </source>
</evidence>
<dbReference type="InterPro" id="IPR024079">
    <property type="entry name" value="MetalloPept_cat_dom_sf"/>
</dbReference>
<dbReference type="InterPro" id="IPR028994">
    <property type="entry name" value="Integrin_alpha_N"/>
</dbReference>
<sequence>MVRRGFLFLAALVWLTFNAFAANQLLFLRTETNRVLDPNDDELVASKIFWPDQLQPVQVVYFVDALGNVIAPANNVNNIQEFDISSAIHRALAEWNDAGSSFRFQEWPIPANFYAGFFPDLPQGPVAAGIDGFNLITFQDPNATFAAGDGFSYSLITYFNRDVDLTNLSGGEGISVQQLQYPTNLVATTLTFTNQGSITVLLPYTSYEAGSIIDADIVLNNLFAGWVLPPENSGDLTPEQRLAFRGQADIQAIMTHELGHVMGLGNSFLSLPTMSPNYLESRDPYEVRELDFDDKLAAKINYDGYFNRHGRAAISGRVIPGNFFEQGFSAVPTVTPVYLGRVNDDGTTTADDRYGIDANTSFTRKIRLLAQVLSGPELRVPLGPSRTFFPDWRYYFGGIPGSGDPFPVGNGVTVPAGRYVVYIEPAPGLANEVDGAFAPDVLSVPAEFYGGLVRSFRLPGAVPAVDPDTPGDYRIQDGFLRVGFNLLGQFSLGLNQARLDEFGNPIETQSTKRIIDDSEEPSESYITYRVTKPDGQTVDVANWRAYDIAPINPQIPIAENDPANAALGAYVIANSIQVAELLQIQPLPRPDGTSTPTSLKVTIVAKNITTGTVQCGLRKLLRVVPLEPHGQPVFWAGANKYRYETTLQGGAVPDVFTWSSDGPTSVSDKLIGIGLIGTSDVTRPEKLQFANYYNIAQIGVSNPKFYDYVTKPQEPITDPAVAIQFAPRSLAPGEVTTFTVAVTYAVLGSYKDGPIPFFDDGVAEPGEDNPSLFAYVDAATGAVTDGIDILTNVGARGLLTTGTEDITCDVGWDRDCDGVPDLIDNCVDTFNPDQRDDDGDGLGNLCDPDTFGCNTINDSDCDGIPNTVDNCRFTSNTDQLDSDGDGVGDACDNCLLLPNPDQTDTDGDGLGDSCDNCPSVPNPGQVDDDEDGIGDACDPVVQPYLMTEEPTDPATAPLPIYATYVYGAAAGDVNGDGYPDIVVACGGVAQGNPQSLVNRLYINVFDVTTGKRRFVDLTFGNDGIPNTADDRMPFDLDASFDVRLADFDLDGDLDMYVSNFATIEPPFNLLEGAQNRFYRNEDVDGDGIGDGFFTDVTYLWDPGILNKGAFVPYLDQFRGAVFDYSTHSDVADLDGDGDVDIIVSNAGRLTEGTGGVNVGELVNNQPNVIPRYFFSERILINHRLEPISTPYVAPPGLITTLFYDETLGLDSRFGGGRSRALDTFAFGPPFDEEVTSASDRVPVLLPDHPTYTQGNGDDVSDRSNTLAVRVGHWWGSNAPGFVAFNKRNGNSFSPSGQSAVGPWDGDELVYFNQDLWGPDGNPDGIADGIFYVLNYGWENNYYIRRPDAGTTSVAALGTPEGLPGDYPPSGSTFTERDVKAVANDQTMFGVLADFDYSGWNEIISFNSTGGGTHNIFTKTAFGDGSFDVTRGRGGFIPAFGNDYEPAGFDSTLPPSGIGVVGSFRRDDIATLAKRGRPRSAFVADLNLDGLFDVMAAHDTNSEVDYYQPGTAPGYKTVYLNDDFLTFLIADAQTTSAIFNELAHPASWIEPLDYDMDGDVDAFSGNYGTPANLYTNNTIRGRRPSLPWQNPNARDLPMFIDATQQMLSPYYGIGADPVQSFALGFGNITLGVDLADIDGDGDLDLIFANGGINSAVGEWQPLYKNNLYGRFVDTTGDQLILKRFIRPDQRVFTPFGTNEQPPMLGSLNNRIWLGGFSARMPAYDVRFVDYNGDGAPDIVFSNNGAIPRFFTNLDSDDPLVNAFGDIDSKPDGVFEDQTAARLLSSLSLDKIISRRFDVGDVDGDGHPDIIIANGVENQGARNVLLMNRSMGFGQWGYFLEESWRLPDNGETYDDSTDVKFVDVDNDGDLDLIVANRPGQSAAPSLYPHCRLLLNSGGTFTEVSDPEIWPLVDRFVRAEVILHGKFFGSGAEDLLIGCSDTANPYILLANDGTGRFTDVTAARAPSPPASQNFPVYGGDVGDVDNDGLLDVVWSVDTHTTAGTGIGPAAKIPVVLWLMNPQTGRFADLTESELPVLRSQLAAPSSLSDTPGNSRAVKLADIDGDGDLDMVICQTGRGDLMPTTGWYNNVLLNNVIGANLNHNRFSRPLPPPNPFVFGVYPSRGAQGQVLDVAIRGKNFAGSPSVDFGEGITVTKPAMASSDGEYCFVQIEVKPDAKLGSRQVVVTNPTGLGGASSTSAFTVLPAGSIAPTDVEDESWKLYE</sequence>
<evidence type="ECO:0000256" key="2">
    <source>
        <dbReference type="SAM" id="SignalP"/>
    </source>
</evidence>
<dbReference type="KEGG" id="schv:BRCON_0288"/>
<organism evidence="3 4">
    <name type="scientific">Sumerlaea chitinivorans</name>
    <dbReference type="NCBI Taxonomy" id="2250252"/>
    <lineage>
        <taxon>Bacteria</taxon>
        <taxon>Candidatus Sumerlaeota</taxon>
        <taxon>Candidatus Sumerlaeia</taxon>
        <taxon>Candidatus Sumerlaeales</taxon>
        <taxon>Candidatus Sumerlaeaceae</taxon>
        <taxon>Candidatus Sumerlaea</taxon>
    </lineage>
</organism>
<dbReference type="InterPro" id="IPR017897">
    <property type="entry name" value="Thrombospondin_3_rpt"/>
</dbReference>
<proteinExistence type="predicted"/>
<dbReference type="PROSITE" id="PS51234">
    <property type="entry name" value="TSP3"/>
    <property type="match status" value="1"/>
</dbReference>
<protein>
    <submittedName>
        <fullName evidence="3">Cartilage oligomeric matrix protein (COMP)</fullName>
    </submittedName>
</protein>
<dbReference type="GO" id="GO:0008237">
    <property type="term" value="F:metallopeptidase activity"/>
    <property type="evidence" value="ECO:0007669"/>
    <property type="project" value="InterPro"/>
</dbReference>
<dbReference type="PANTHER" id="PTHR46580:SF4">
    <property type="entry name" value="ATP_GTP-BINDING PROTEIN"/>
    <property type="match status" value="1"/>
</dbReference>
<gene>
    <name evidence="3" type="ORF">BRCON_0288</name>
</gene>
<dbReference type="SUPFAM" id="SSF55486">
    <property type="entry name" value="Metalloproteases ('zincins'), catalytic domain"/>
    <property type="match status" value="1"/>
</dbReference>
<dbReference type="Gene3D" id="2.60.40.10">
    <property type="entry name" value="Immunoglobulins"/>
    <property type="match status" value="1"/>
</dbReference>
<dbReference type="InterPro" id="IPR028974">
    <property type="entry name" value="TSP_type-3_rpt"/>
</dbReference>